<accession>A0A974A2Q3</accession>
<protein>
    <submittedName>
        <fullName evidence="1">Phage virion morphogenesis protein</fullName>
    </submittedName>
</protein>
<proteinExistence type="predicted"/>
<dbReference type="RefSeq" id="WP_166205676.1">
    <property type="nucleotide sequence ID" value="NZ_CP088285.1"/>
</dbReference>
<dbReference type="NCBIfam" id="TIGR01725">
    <property type="entry name" value="phge_HK97_gp10"/>
    <property type="match status" value="1"/>
</dbReference>
<name>A0A974A2Q3_9BRAD</name>
<dbReference type="Pfam" id="PF05069">
    <property type="entry name" value="Phage_tail_S"/>
    <property type="match status" value="1"/>
</dbReference>
<gene>
    <name evidence="1" type="ORF">HAP48_026000</name>
</gene>
<comment type="caution">
    <text evidence="1">The sequence shown here is derived from an EMBL/GenBank/DDBJ whole genome shotgun (WGS) entry which is preliminary data.</text>
</comment>
<organism evidence="1">
    <name type="scientific">Bradyrhizobium septentrionale</name>
    <dbReference type="NCBI Taxonomy" id="1404411"/>
    <lineage>
        <taxon>Bacteria</taxon>
        <taxon>Pseudomonadati</taxon>
        <taxon>Pseudomonadota</taxon>
        <taxon>Alphaproteobacteria</taxon>
        <taxon>Hyphomicrobiales</taxon>
        <taxon>Nitrobacteraceae</taxon>
        <taxon>Bradyrhizobium</taxon>
    </lineage>
</organism>
<sequence>MTKTMSLFEAAKFFGTVGLEIEHETHRALEGAAKVVEKQAKDYIGTYDAKWPTTWLPLSERTKRDRVNKGFAADKPLLRTGELRDSIHHTVGHNEATIGTDSKIAVWQELGTSRMVPRPFLEPALKEKTPEVLERLGKAVHGKLSGTARITED</sequence>
<reference evidence="1" key="1">
    <citation type="submission" date="2020-06" db="EMBL/GenBank/DDBJ databases">
        <title>Whole Genome Sequence of Bradyrhizobium sp. Strain 1S1.</title>
        <authorList>
            <person name="Bromfield E.S.P."/>
            <person name="Cloutier S."/>
        </authorList>
    </citation>
    <scope>NUCLEOTIDE SEQUENCE [LARGE SCALE GENOMIC DNA]</scope>
    <source>
        <strain evidence="1">1S1</strain>
    </source>
</reference>
<dbReference type="AlphaFoldDB" id="A0A974A2Q3"/>
<dbReference type="InterPro" id="IPR006522">
    <property type="entry name" value="Phage_virion_morphogenesis"/>
</dbReference>
<dbReference type="EMBL" id="JAAOLE020000001">
    <property type="protein sequence ID" value="NVI46350.1"/>
    <property type="molecule type" value="Genomic_DNA"/>
</dbReference>
<evidence type="ECO:0000313" key="1">
    <source>
        <dbReference type="EMBL" id="NVI46350.1"/>
    </source>
</evidence>
<dbReference type="InterPro" id="IPR010064">
    <property type="entry name" value="HK97-gp10_tail"/>
</dbReference>